<evidence type="ECO:0000256" key="1">
    <source>
        <dbReference type="ARBA" id="ARBA00022737"/>
    </source>
</evidence>
<keyword evidence="3" id="KW-0040">ANK repeat</keyword>
<dbReference type="SUPFAM" id="SSF48403">
    <property type="entry name" value="Ankyrin repeat"/>
    <property type="match status" value="1"/>
</dbReference>
<dbReference type="InterPro" id="IPR036770">
    <property type="entry name" value="Ankyrin_rpt-contain_sf"/>
</dbReference>
<dbReference type="SMART" id="SM00248">
    <property type="entry name" value="ANK"/>
    <property type="match status" value="2"/>
</dbReference>
<evidence type="ECO:0000256" key="2">
    <source>
        <dbReference type="ARBA" id="ARBA00023054"/>
    </source>
</evidence>
<protein>
    <submittedName>
        <fullName evidence="4">Uncharacterized protein</fullName>
    </submittedName>
</protein>
<organism evidence="4 5">
    <name type="scientific">Eptatretus burgeri</name>
    <name type="common">Inshore hagfish</name>
    <dbReference type="NCBI Taxonomy" id="7764"/>
    <lineage>
        <taxon>Eukaryota</taxon>
        <taxon>Metazoa</taxon>
        <taxon>Chordata</taxon>
        <taxon>Craniata</taxon>
        <taxon>Vertebrata</taxon>
        <taxon>Cyclostomata</taxon>
        <taxon>Myxini</taxon>
        <taxon>Myxiniformes</taxon>
        <taxon>Myxinidae</taxon>
        <taxon>Eptatretinae</taxon>
        <taxon>Eptatretus</taxon>
    </lineage>
</organism>
<reference evidence="4" key="1">
    <citation type="submission" date="2025-08" db="UniProtKB">
        <authorList>
            <consortium name="Ensembl"/>
        </authorList>
    </citation>
    <scope>IDENTIFICATION</scope>
</reference>
<feature type="repeat" description="ANK" evidence="3">
    <location>
        <begin position="86"/>
        <end position="118"/>
    </location>
</feature>
<dbReference type="InterPro" id="IPR002110">
    <property type="entry name" value="Ankyrin_rpt"/>
</dbReference>
<proteinExistence type="predicted"/>
<evidence type="ECO:0000313" key="4">
    <source>
        <dbReference type="Ensembl" id="ENSEBUP00000016221.1"/>
    </source>
</evidence>
<evidence type="ECO:0000313" key="5">
    <source>
        <dbReference type="Proteomes" id="UP000694388"/>
    </source>
</evidence>
<keyword evidence="1" id="KW-0677">Repeat</keyword>
<dbReference type="GeneTree" id="ENSGT00940000157475"/>
<dbReference type="OMA" id="MSSHDWG"/>
<dbReference type="AlphaFoldDB" id="A0A8C4QL38"/>
<keyword evidence="2" id="KW-0175">Coiled coil</keyword>
<dbReference type="PANTHER" id="PTHR24129">
    <property type="entry name" value="ANKYCORBIN"/>
    <property type="match status" value="1"/>
</dbReference>
<dbReference type="InterPro" id="IPR042420">
    <property type="entry name" value="RAI14/UACA"/>
</dbReference>
<feature type="repeat" description="ANK" evidence="3">
    <location>
        <begin position="53"/>
        <end position="85"/>
    </location>
</feature>
<reference evidence="4" key="2">
    <citation type="submission" date="2025-09" db="UniProtKB">
        <authorList>
            <consortium name="Ensembl"/>
        </authorList>
    </citation>
    <scope>IDENTIFICATION</scope>
</reference>
<dbReference type="Pfam" id="PF12796">
    <property type="entry name" value="Ank_2"/>
    <property type="match status" value="1"/>
</dbReference>
<keyword evidence="5" id="KW-1185">Reference proteome</keyword>
<dbReference type="PROSITE" id="PS50088">
    <property type="entry name" value="ANK_REPEAT"/>
    <property type="match status" value="2"/>
</dbReference>
<evidence type="ECO:0000256" key="3">
    <source>
        <dbReference type="PROSITE-ProRule" id="PRU00023"/>
    </source>
</evidence>
<dbReference type="Gene3D" id="1.25.40.20">
    <property type="entry name" value="Ankyrin repeat-containing domain"/>
    <property type="match status" value="1"/>
</dbReference>
<dbReference type="PROSITE" id="PS50297">
    <property type="entry name" value="ANK_REP_REGION"/>
    <property type="match status" value="2"/>
</dbReference>
<dbReference type="PANTHER" id="PTHR24129:SF0">
    <property type="entry name" value="ANKYCORBIN"/>
    <property type="match status" value="1"/>
</dbReference>
<dbReference type="GO" id="GO:0003779">
    <property type="term" value="F:actin binding"/>
    <property type="evidence" value="ECO:0007669"/>
    <property type="project" value="InterPro"/>
</dbReference>
<dbReference type="Proteomes" id="UP000694388">
    <property type="component" value="Unplaced"/>
</dbReference>
<sequence>NKNLLAYISKSEFWTEWTKNDERLLRAVELGDVERTLSIIGKRNVAASKLDSDGTSALHLAASLGKVDCLDVMLSHGADVTAIDTSGRTPLHLAAKHKRTDCVHRLLQHKCPADKVDHTGKTALHYAGKFKHFRQNSIFSLTQIKNSK</sequence>
<dbReference type="Ensembl" id="ENSEBUT00000016796.1">
    <property type="protein sequence ID" value="ENSEBUP00000016221.1"/>
    <property type="gene ID" value="ENSEBUG00000010179.1"/>
</dbReference>
<name>A0A8C4QL38_EPTBU</name>
<accession>A0A8C4QL38</accession>